<feature type="transmembrane region" description="Helical" evidence="9">
    <location>
        <begin position="287"/>
        <end position="305"/>
    </location>
</feature>
<gene>
    <name evidence="10" type="ORF">PEPS_12530</name>
</gene>
<feature type="transmembrane region" description="Helical" evidence="9">
    <location>
        <begin position="122"/>
        <end position="139"/>
    </location>
</feature>
<dbReference type="InterPro" id="IPR044878">
    <property type="entry name" value="UbiA_sf"/>
</dbReference>
<dbReference type="PANTHER" id="PTHR13929:SF0">
    <property type="entry name" value="UBIA PRENYLTRANSFERASE DOMAIN-CONTAINING PROTEIN 1"/>
    <property type="match status" value="1"/>
</dbReference>
<keyword evidence="7 9" id="KW-1133">Transmembrane helix</keyword>
<feature type="transmembrane region" description="Helical" evidence="9">
    <location>
        <begin position="177"/>
        <end position="199"/>
    </location>
</feature>
<dbReference type="Proteomes" id="UP001354989">
    <property type="component" value="Chromosome"/>
</dbReference>
<comment type="subcellular location">
    <subcellularLocation>
        <location evidence="1">Membrane</location>
        <topology evidence="1">Multi-pass membrane protein</topology>
    </subcellularLocation>
</comment>
<proteinExistence type="predicted"/>
<keyword evidence="5" id="KW-0808">Transferase</keyword>
<feature type="transmembrane region" description="Helical" evidence="9">
    <location>
        <begin position="42"/>
        <end position="63"/>
    </location>
</feature>
<keyword evidence="6 9" id="KW-0812">Transmembrane</keyword>
<feature type="transmembrane region" description="Helical" evidence="9">
    <location>
        <begin position="227"/>
        <end position="246"/>
    </location>
</feature>
<evidence type="ECO:0000313" key="11">
    <source>
        <dbReference type="Proteomes" id="UP001354989"/>
    </source>
</evidence>
<evidence type="ECO:0000256" key="8">
    <source>
        <dbReference type="ARBA" id="ARBA00023136"/>
    </source>
</evidence>
<dbReference type="EMBL" id="AP025292">
    <property type="protein sequence ID" value="BDC98972.1"/>
    <property type="molecule type" value="Genomic_DNA"/>
</dbReference>
<comment type="pathway">
    <text evidence="2">Quinol/quinone metabolism; menaquinone biosynthesis.</text>
</comment>
<feature type="transmembrane region" description="Helical" evidence="9">
    <location>
        <begin position="96"/>
        <end position="116"/>
    </location>
</feature>
<keyword evidence="3" id="KW-0474">Menaquinone biosynthesis</keyword>
<evidence type="ECO:0008006" key="12">
    <source>
        <dbReference type="Google" id="ProtNLM"/>
    </source>
</evidence>
<evidence type="ECO:0000256" key="1">
    <source>
        <dbReference type="ARBA" id="ARBA00004141"/>
    </source>
</evidence>
<keyword evidence="4" id="KW-1003">Cell membrane</keyword>
<accession>A0ABN6L6Y9</accession>
<protein>
    <recommendedName>
        <fullName evidence="12">1,4-dihydroxy-2-naphthoate octaprenyltransferase</fullName>
    </recommendedName>
</protein>
<dbReference type="RefSeq" id="WP_338397987.1">
    <property type="nucleotide sequence ID" value="NZ_AP025292.1"/>
</dbReference>
<evidence type="ECO:0000256" key="9">
    <source>
        <dbReference type="SAM" id="Phobius"/>
    </source>
</evidence>
<evidence type="ECO:0000256" key="4">
    <source>
        <dbReference type="ARBA" id="ARBA00022475"/>
    </source>
</evidence>
<feature type="transmembrane region" description="Helical" evidence="9">
    <location>
        <begin position="151"/>
        <end position="171"/>
    </location>
</feature>
<dbReference type="InterPro" id="IPR000537">
    <property type="entry name" value="UbiA_prenyltransferase"/>
</dbReference>
<evidence type="ECO:0000256" key="7">
    <source>
        <dbReference type="ARBA" id="ARBA00022989"/>
    </source>
</evidence>
<dbReference type="Gene3D" id="1.10.357.140">
    <property type="entry name" value="UbiA prenyltransferase"/>
    <property type="match status" value="1"/>
</dbReference>
<evidence type="ECO:0000256" key="2">
    <source>
        <dbReference type="ARBA" id="ARBA00004863"/>
    </source>
</evidence>
<evidence type="ECO:0000256" key="5">
    <source>
        <dbReference type="ARBA" id="ARBA00022679"/>
    </source>
</evidence>
<evidence type="ECO:0000256" key="3">
    <source>
        <dbReference type="ARBA" id="ARBA00022428"/>
    </source>
</evidence>
<evidence type="ECO:0000313" key="10">
    <source>
        <dbReference type="EMBL" id="BDC98972.1"/>
    </source>
</evidence>
<organism evidence="10 11">
    <name type="scientific">Persicobacter psychrovividus</name>
    <dbReference type="NCBI Taxonomy" id="387638"/>
    <lineage>
        <taxon>Bacteria</taxon>
        <taxon>Pseudomonadati</taxon>
        <taxon>Bacteroidota</taxon>
        <taxon>Cytophagia</taxon>
        <taxon>Cytophagales</taxon>
        <taxon>Persicobacteraceae</taxon>
        <taxon>Persicobacter</taxon>
    </lineage>
</organism>
<dbReference type="CDD" id="cd13962">
    <property type="entry name" value="PT_UbiA_UBIAD1"/>
    <property type="match status" value="1"/>
</dbReference>
<name>A0ABN6L6Y9_9BACT</name>
<dbReference type="Pfam" id="PF01040">
    <property type="entry name" value="UbiA"/>
    <property type="match status" value="1"/>
</dbReference>
<dbReference type="InterPro" id="IPR026046">
    <property type="entry name" value="UBIAD1"/>
</dbReference>
<keyword evidence="8 9" id="KW-0472">Membrane</keyword>
<reference evidence="10 11" key="1">
    <citation type="submission" date="2021-12" db="EMBL/GenBank/DDBJ databases">
        <title>Genome sequencing of bacteria with rrn-lacking chromosome and rrn-plasmid.</title>
        <authorList>
            <person name="Anda M."/>
            <person name="Iwasaki W."/>
        </authorList>
    </citation>
    <scope>NUCLEOTIDE SEQUENCE [LARGE SCALE GENOMIC DNA]</scope>
    <source>
        <strain evidence="10 11">NBRC 101262</strain>
    </source>
</reference>
<sequence length="306" mass="33521">MSLINKWAKALKINSWPKILTPFFMGQFMGAHHSGTLRLAPLLWGSVFAICGVIFIVMVNDLGDVAVDTIKRKKFPDGCSPKTIPDNILPARHLKIVAVLCMLIGFPAAYFAGRSIALGQEAFFLGIACCLIFIAYTLPPIKLNYRGGGELLEMIGVGLILPLFAAFLQAGELWVESAYVLIPASTLLALSSALASGLSDEETDRLGRKNTFTTILGNHKVRQGIMISYWAATAYILVSWLMPFHLPNVVHELVLLNLIYFGIQMQKKSHYATTNAFAAIGVYKSKLHSGIWLSMLGGSALLLFFI</sequence>
<dbReference type="PANTHER" id="PTHR13929">
    <property type="entry name" value="1,4-DIHYDROXY-2-NAPHTHOATE OCTAPRENYLTRANSFERASE"/>
    <property type="match status" value="1"/>
</dbReference>
<evidence type="ECO:0000256" key="6">
    <source>
        <dbReference type="ARBA" id="ARBA00022692"/>
    </source>
</evidence>
<keyword evidence="11" id="KW-1185">Reference proteome</keyword>